<evidence type="ECO:0000256" key="1">
    <source>
        <dbReference type="SAM" id="MobiDB-lite"/>
    </source>
</evidence>
<dbReference type="GO" id="GO:0007131">
    <property type="term" value="P:reciprocal meiotic recombination"/>
    <property type="evidence" value="ECO:0007669"/>
    <property type="project" value="InterPro"/>
</dbReference>
<dbReference type="InterPro" id="IPR004354">
    <property type="entry name" value="Meiotic_Rec114"/>
</dbReference>
<dbReference type="Proteomes" id="UP000053411">
    <property type="component" value="Unassembled WGS sequence"/>
</dbReference>
<feature type="region of interest" description="Disordered" evidence="1">
    <location>
        <begin position="526"/>
        <end position="568"/>
    </location>
</feature>
<protein>
    <submittedName>
        <fullName evidence="2">Uncharacterized protein</fullName>
    </submittedName>
</protein>
<sequence length="688" mass="74525">MPSQGCQNLSQSSPLCLPLLKFSYATVSNESIAPIPWIHLSSKDALFAIFETSPVQLEHGRIEERQKFKVLQDPEVMEELDLNALSVEAHRALIQTPNATTAGVAHVAIIVKVPIIAIKYPMPNGQIRRFQIRFSKNEDYYEAMKMLSRANVPTVEAGTFPAHKPQAAARPVAPNLVAPSDSASQIGLSMPSPRKYAANDDMSALSLSRPATSGHSAMPPPQMFLAPAQSAQYPLNVRPPPDRDLRTAQAPDLGPAYPKSNISLSTATTLVPDKQQLRLRAMQNQSEFEDVGNIRSRQSTRTSPYFPGLETSRGNISLGLRGGQLASPVTRSEVNNHSYSLHAGGTGGPVLEEGQSDSHLRGGEADSVLSKTTTAKGRAKRSAASNKAAKTPAAKKPRTTTTRKRTTAQKGQEDKRVPTVDELLQQPGYSLLPDTTTVESRSIIPCVENNLTEPDQTKSMEIAETEDDADQALAAQGSPFLDGTTTTRRMTRSASQALSRVPLQQNVKESNGLVKTAALPPCTPADQIISNPATPASPVAQAHTTAPPQPTTSLPHRREPQSSTLPVPATDTFLLGLHTAQQCLSDDPAFDLSSAQSRLAAWLKLPESTQTTTLRAYFCELIMTEGFSQLCKTVDMFWEGAILEGRMTMMMMMMMMTTRPNTSDPGSTNQRGEEEGVEVTKVRGREGE</sequence>
<dbReference type="STRING" id="1442371.A0A0D2H9A2"/>
<dbReference type="Pfam" id="PF03525">
    <property type="entry name" value="Meiotic_rec114"/>
    <property type="match status" value="1"/>
</dbReference>
<evidence type="ECO:0000313" key="3">
    <source>
        <dbReference type="Proteomes" id="UP000053411"/>
    </source>
</evidence>
<dbReference type="GeneID" id="27711457"/>
<dbReference type="VEuPathDB" id="FungiDB:Z520_05711"/>
<feature type="compositionally biased region" description="Basic and acidic residues" evidence="1">
    <location>
        <begin position="671"/>
        <end position="688"/>
    </location>
</feature>
<feature type="compositionally biased region" description="Low complexity" evidence="1">
    <location>
        <begin position="370"/>
        <end position="392"/>
    </location>
</feature>
<feature type="compositionally biased region" description="Basic residues" evidence="1">
    <location>
        <begin position="393"/>
        <end position="407"/>
    </location>
</feature>
<evidence type="ECO:0000313" key="2">
    <source>
        <dbReference type="EMBL" id="KIX98410.1"/>
    </source>
</evidence>
<gene>
    <name evidence="2" type="ORF">Z520_05711</name>
</gene>
<feature type="compositionally biased region" description="Polar residues" evidence="1">
    <location>
        <begin position="659"/>
        <end position="670"/>
    </location>
</feature>
<name>A0A0D2H9A2_9EURO</name>
<accession>A0A0D2H9A2</accession>
<dbReference type="RefSeq" id="XP_016632533.1">
    <property type="nucleotide sequence ID" value="XM_016776214.1"/>
</dbReference>
<dbReference type="AlphaFoldDB" id="A0A0D2H9A2"/>
<dbReference type="EMBL" id="KN848071">
    <property type="protein sequence ID" value="KIX98410.1"/>
    <property type="molecule type" value="Genomic_DNA"/>
</dbReference>
<proteinExistence type="predicted"/>
<keyword evidence="3" id="KW-1185">Reference proteome</keyword>
<feature type="region of interest" description="Disordered" evidence="1">
    <location>
        <begin position="658"/>
        <end position="688"/>
    </location>
</feature>
<feature type="region of interest" description="Disordered" evidence="1">
    <location>
        <begin position="337"/>
        <end position="416"/>
    </location>
</feature>
<feature type="region of interest" description="Disordered" evidence="1">
    <location>
        <begin position="295"/>
        <end position="317"/>
    </location>
</feature>
<dbReference type="OrthoDB" id="5360255at2759"/>
<reference evidence="2 3" key="1">
    <citation type="submission" date="2015-01" db="EMBL/GenBank/DDBJ databases">
        <title>The Genome Sequence of Fonsecaea multimorphosa CBS 102226.</title>
        <authorList>
            <consortium name="The Broad Institute Genomics Platform"/>
            <person name="Cuomo C."/>
            <person name="de Hoog S."/>
            <person name="Gorbushina A."/>
            <person name="Stielow B."/>
            <person name="Teixiera M."/>
            <person name="Abouelleil A."/>
            <person name="Chapman S.B."/>
            <person name="Priest M."/>
            <person name="Young S.K."/>
            <person name="Wortman J."/>
            <person name="Nusbaum C."/>
            <person name="Birren B."/>
        </authorList>
    </citation>
    <scope>NUCLEOTIDE SEQUENCE [LARGE SCALE GENOMIC DNA]</scope>
    <source>
        <strain evidence="2 3">CBS 102226</strain>
    </source>
</reference>
<organism evidence="2 3">
    <name type="scientific">Fonsecaea multimorphosa CBS 102226</name>
    <dbReference type="NCBI Taxonomy" id="1442371"/>
    <lineage>
        <taxon>Eukaryota</taxon>
        <taxon>Fungi</taxon>
        <taxon>Dikarya</taxon>
        <taxon>Ascomycota</taxon>
        <taxon>Pezizomycotina</taxon>
        <taxon>Eurotiomycetes</taxon>
        <taxon>Chaetothyriomycetidae</taxon>
        <taxon>Chaetothyriales</taxon>
        <taxon>Herpotrichiellaceae</taxon>
        <taxon>Fonsecaea</taxon>
    </lineage>
</organism>